<gene>
    <name evidence="2" type="ORF">A2172_00015</name>
</gene>
<feature type="transmembrane region" description="Helical" evidence="1">
    <location>
        <begin position="12"/>
        <end position="32"/>
    </location>
</feature>
<dbReference type="Proteomes" id="UP000176631">
    <property type="component" value="Unassembled WGS sequence"/>
</dbReference>
<protein>
    <submittedName>
        <fullName evidence="2">Uncharacterized protein</fullName>
    </submittedName>
</protein>
<proteinExistence type="predicted"/>
<dbReference type="AlphaFoldDB" id="A0A1G1W8B6"/>
<keyword evidence="1" id="KW-1133">Transmembrane helix</keyword>
<dbReference type="STRING" id="1802593.A2172_00015"/>
<comment type="caution">
    <text evidence="2">The sequence shown here is derived from an EMBL/GenBank/DDBJ whole genome shotgun (WGS) entry which is preliminary data.</text>
</comment>
<sequence>MFKSIWVILKPVLTPILIIIIISVSLLSFGTYQTYQDRKIGASLIKKIKVKTSCNETSNTNKEFSFKFTLTNKNKILVNLEKISVDVNLLGINNRRYAYLLNTLPSTQVENSSDDQFINYKLENPLIFKGLEEKEIVINLKTASKEEARASPHTFVIYKGKIIFAFDHDMSIETNCQFQVRYP</sequence>
<keyword evidence="1" id="KW-0812">Transmembrane</keyword>
<evidence type="ECO:0000256" key="1">
    <source>
        <dbReference type="SAM" id="Phobius"/>
    </source>
</evidence>
<evidence type="ECO:0000313" key="3">
    <source>
        <dbReference type="Proteomes" id="UP000176631"/>
    </source>
</evidence>
<organism evidence="2 3">
    <name type="scientific">Candidatus Woykebacteria bacterium RBG_13_40_15</name>
    <dbReference type="NCBI Taxonomy" id="1802593"/>
    <lineage>
        <taxon>Bacteria</taxon>
        <taxon>Candidatus Woykeibacteriota</taxon>
    </lineage>
</organism>
<dbReference type="EMBL" id="MHCP01000024">
    <property type="protein sequence ID" value="OGY23597.1"/>
    <property type="molecule type" value="Genomic_DNA"/>
</dbReference>
<keyword evidence="1" id="KW-0472">Membrane</keyword>
<evidence type="ECO:0000313" key="2">
    <source>
        <dbReference type="EMBL" id="OGY23597.1"/>
    </source>
</evidence>
<name>A0A1G1W8B6_9BACT</name>
<accession>A0A1G1W8B6</accession>
<reference evidence="2 3" key="1">
    <citation type="journal article" date="2016" name="Nat. Commun.">
        <title>Thousands of microbial genomes shed light on interconnected biogeochemical processes in an aquifer system.</title>
        <authorList>
            <person name="Anantharaman K."/>
            <person name="Brown C.T."/>
            <person name="Hug L.A."/>
            <person name="Sharon I."/>
            <person name="Castelle C.J."/>
            <person name="Probst A.J."/>
            <person name="Thomas B.C."/>
            <person name="Singh A."/>
            <person name="Wilkins M.J."/>
            <person name="Karaoz U."/>
            <person name="Brodie E.L."/>
            <person name="Williams K.H."/>
            <person name="Hubbard S.S."/>
            <person name="Banfield J.F."/>
        </authorList>
    </citation>
    <scope>NUCLEOTIDE SEQUENCE [LARGE SCALE GENOMIC DNA]</scope>
</reference>